<name>A0LQJ1_SYNFM</name>
<evidence type="ECO:0000313" key="5">
    <source>
        <dbReference type="EMBL" id="ABK19693.1"/>
    </source>
</evidence>
<dbReference type="Gene3D" id="2.60.120.10">
    <property type="entry name" value="Jelly Rolls"/>
    <property type="match status" value="1"/>
</dbReference>
<gene>
    <name evidence="5" type="ordered locus">Sfum_4027</name>
</gene>
<organism evidence="5 6">
    <name type="scientific">Syntrophobacter fumaroxidans (strain DSM 10017 / MPOB)</name>
    <dbReference type="NCBI Taxonomy" id="335543"/>
    <lineage>
        <taxon>Bacteria</taxon>
        <taxon>Pseudomonadati</taxon>
        <taxon>Thermodesulfobacteriota</taxon>
        <taxon>Syntrophobacteria</taxon>
        <taxon>Syntrophobacterales</taxon>
        <taxon>Syntrophobacteraceae</taxon>
        <taxon>Syntrophobacter</taxon>
    </lineage>
</organism>
<dbReference type="GO" id="GO:0016791">
    <property type="term" value="F:phosphatase activity"/>
    <property type="evidence" value="ECO:0007669"/>
    <property type="project" value="TreeGrafter"/>
</dbReference>
<dbReference type="PRINTS" id="PR00103">
    <property type="entry name" value="CAMPKINASE"/>
</dbReference>
<feature type="coiled-coil region" evidence="2">
    <location>
        <begin position="134"/>
        <end position="181"/>
    </location>
</feature>
<reference evidence="5 6" key="1">
    <citation type="submission" date="2006-10" db="EMBL/GenBank/DDBJ databases">
        <title>Complete sequence of Syntrophobacter fumaroxidans MPOB.</title>
        <authorList>
            <consortium name="US DOE Joint Genome Institute"/>
            <person name="Copeland A."/>
            <person name="Lucas S."/>
            <person name="Lapidus A."/>
            <person name="Barry K."/>
            <person name="Detter J.C."/>
            <person name="Glavina del Rio T."/>
            <person name="Hammon N."/>
            <person name="Israni S."/>
            <person name="Pitluck S."/>
            <person name="Goltsman E.G."/>
            <person name="Martinez M."/>
            <person name="Schmutz J."/>
            <person name="Larimer F."/>
            <person name="Land M."/>
            <person name="Hauser L."/>
            <person name="Kyrpides N."/>
            <person name="Kim E."/>
            <person name="Boone D.R."/>
            <person name="Brockman F."/>
            <person name="Culley D."/>
            <person name="Ferry J."/>
            <person name="Gunsalus R."/>
            <person name="McInerney M.J."/>
            <person name="Morrison M."/>
            <person name="Plugge C."/>
            <person name="Rohlin L."/>
            <person name="Scholten J."/>
            <person name="Sieber J."/>
            <person name="Stams A.J.M."/>
            <person name="Worm P."/>
            <person name="Henstra A.M."/>
            <person name="Richardson P."/>
        </authorList>
    </citation>
    <scope>NUCLEOTIDE SEQUENCE [LARGE SCALE GENOMIC DNA]</scope>
    <source>
        <strain evidence="6">DSM 10017 / MPOB</strain>
    </source>
</reference>
<dbReference type="InterPro" id="IPR000595">
    <property type="entry name" value="cNMP-bd_dom"/>
</dbReference>
<dbReference type="KEGG" id="sfu:Sfum_4027"/>
<dbReference type="Pfam" id="PF00027">
    <property type="entry name" value="cNMP_binding"/>
    <property type="match status" value="1"/>
</dbReference>
<dbReference type="eggNOG" id="COG0664">
    <property type="taxonomic scope" value="Bacteria"/>
</dbReference>
<dbReference type="InParanoid" id="A0LQJ1"/>
<evidence type="ECO:0000256" key="2">
    <source>
        <dbReference type="SAM" id="Coils"/>
    </source>
</evidence>
<evidence type="ECO:0000259" key="4">
    <source>
        <dbReference type="PROSITE" id="PS51746"/>
    </source>
</evidence>
<dbReference type="AlphaFoldDB" id="A0LQJ1"/>
<dbReference type="SMART" id="SM00100">
    <property type="entry name" value="cNMP"/>
    <property type="match status" value="1"/>
</dbReference>
<dbReference type="PANTHER" id="PTHR43156:SF2">
    <property type="entry name" value="STAGE II SPORULATION PROTEIN E"/>
    <property type="match status" value="1"/>
</dbReference>
<keyword evidence="1" id="KW-0378">Hydrolase</keyword>
<dbReference type="InterPro" id="IPR001932">
    <property type="entry name" value="PPM-type_phosphatase-like_dom"/>
</dbReference>
<accession>A0LQJ1</accession>
<feature type="domain" description="PPM-type phosphatase" evidence="4">
    <location>
        <begin position="195"/>
        <end position="410"/>
    </location>
</feature>
<sequence length="413" mass="45655">MEATILSRIPIFSSLRPEEIKHLLDRLRPVQLKAGEVLFNEGDPGECFYVILEGRVEVRKAMGTPDERLLNVRGPGDYIGEMSLLDPDGLRTASIVGATETRLLLMERGDFEFLLNRRPAIGQEIARTLSLRLRDTDNAIIRDLQEKNRQLNEAYENLKAAQAQIIEKERLERELQVALEIQMSMLPRELPSVPGYELGARMAPARVIGGDFFDFVSLDEDHLGIAIGDVSDKGIPAAIFMAMTRSLMRSEARRSESPRKALKGVNRHLLEMNDAGMFVTVLYGVLNRVTGKFDYARAGHTLPMICRGGEAVLTPPPGLGQPLAVFPTPALDKQTITLVPGDVMLIFTDGVTDAVDSEGNLFGLEGLEKVLAASYHRTAQGICDGLIETLTSYQSGQFQNDDITLVTVRRLPL</sequence>
<evidence type="ECO:0000313" key="6">
    <source>
        <dbReference type="Proteomes" id="UP000001784"/>
    </source>
</evidence>
<feature type="domain" description="Cyclic nucleotide-binding" evidence="3">
    <location>
        <begin position="11"/>
        <end position="132"/>
    </location>
</feature>
<proteinExistence type="predicted"/>
<dbReference type="STRING" id="335543.Sfum_4027"/>
<keyword evidence="6" id="KW-1185">Reference proteome</keyword>
<evidence type="ECO:0000259" key="3">
    <source>
        <dbReference type="PROSITE" id="PS50042"/>
    </source>
</evidence>
<dbReference type="HOGENOM" id="CLU_035299_0_0_7"/>
<dbReference type="Gene3D" id="3.60.40.10">
    <property type="entry name" value="PPM-type phosphatase domain"/>
    <property type="match status" value="1"/>
</dbReference>
<dbReference type="CDD" id="cd00038">
    <property type="entry name" value="CAP_ED"/>
    <property type="match status" value="1"/>
</dbReference>
<keyword evidence="2" id="KW-0175">Coiled coil</keyword>
<dbReference type="SMART" id="SM00331">
    <property type="entry name" value="PP2C_SIG"/>
    <property type="match status" value="1"/>
</dbReference>
<protein>
    <submittedName>
        <fullName evidence="5">Cyclic nucleotide-binding protein</fullName>
    </submittedName>
</protein>
<dbReference type="EMBL" id="CP000478">
    <property type="protein sequence ID" value="ABK19693.1"/>
    <property type="molecule type" value="Genomic_DNA"/>
</dbReference>
<dbReference type="InterPro" id="IPR052016">
    <property type="entry name" value="Bact_Sigma-Reg"/>
</dbReference>
<dbReference type="PANTHER" id="PTHR43156">
    <property type="entry name" value="STAGE II SPORULATION PROTEIN E-RELATED"/>
    <property type="match status" value="1"/>
</dbReference>
<dbReference type="Proteomes" id="UP000001784">
    <property type="component" value="Chromosome"/>
</dbReference>
<dbReference type="PROSITE" id="PS50042">
    <property type="entry name" value="CNMP_BINDING_3"/>
    <property type="match status" value="1"/>
</dbReference>
<dbReference type="InterPro" id="IPR014710">
    <property type="entry name" value="RmlC-like_jellyroll"/>
</dbReference>
<dbReference type="RefSeq" id="WP_011700806.1">
    <property type="nucleotide sequence ID" value="NC_008554.1"/>
</dbReference>
<dbReference type="SUPFAM" id="SSF81606">
    <property type="entry name" value="PP2C-like"/>
    <property type="match status" value="1"/>
</dbReference>
<dbReference type="eggNOG" id="COG2208">
    <property type="taxonomic scope" value="Bacteria"/>
</dbReference>
<dbReference type="Pfam" id="PF07228">
    <property type="entry name" value="SpoIIE"/>
    <property type="match status" value="1"/>
</dbReference>
<dbReference type="PROSITE" id="PS51746">
    <property type="entry name" value="PPM_2"/>
    <property type="match status" value="1"/>
</dbReference>
<evidence type="ECO:0000256" key="1">
    <source>
        <dbReference type="ARBA" id="ARBA00022801"/>
    </source>
</evidence>
<dbReference type="InterPro" id="IPR036457">
    <property type="entry name" value="PPM-type-like_dom_sf"/>
</dbReference>
<dbReference type="SUPFAM" id="SSF51206">
    <property type="entry name" value="cAMP-binding domain-like"/>
    <property type="match status" value="1"/>
</dbReference>
<dbReference type="InterPro" id="IPR018490">
    <property type="entry name" value="cNMP-bd_dom_sf"/>
</dbReference>